<dbReference type="EMBL" id="LAHD01000034">
    <property type="protein sequence ID" value="PHK03712.1"/>
    <property type="molecule type" value="Genomic_DNA"/>
</dbReference>
<gene>
    <name evidence="2" type="ORF">VF08_14055</name>
</gene>
<dbReference type="GeneID" id="57096737"/>
<evidence type="ECO:0000313" key="2">
    <source>
        <dbReference type="EMBL" id="PHK03712.1"/>
    </source>
</evidence>
<evidence type="ECO:0000313" key="3">
    <source>
        <dbReference type="Proteomes" id="UP000222310"/>
    </source>
</evidence>
<feature type="transmembrane region" description="Helical" evidence="1">
    <location>
        <begin position="21"/>
        <end position="42"/>
    </location>
</feature>
<protein>
    <submittedName>
        <fullName evidence="2">Uncharacterized protein</fullName>
    </submittedName>
</protein>
<keyword evidence="1" id="KW-1133">Transmembrane helix</keyword>
<dbReference type="Proteomes" id="UP000222310">
    <property type="component" value="Unassembled WGS sequence"/>
</dbReference>
<feature type="transmembrane region" description="Helical" evidence="1">
    <location>
        <begin position="105"/>
        <end position="124"/>
    </location>
</feature>
<keyword evidence="1" id="KW-0812">Transmembrane</keyword>
<keyword evidence="1" id="KW-0472">Membrane</keyword>
<feature type="transmembrane region" description="Helical" evidence="1">
    <location>
        <begin position="130"/>
        <end position="147"/>
    </location>
</feature>
<name>A0A9Q6ELH0_NOSLI</name>
<feature type="transmembrane region" description="Helical" evidence="1">
    <location>
        <begin position="48"/>
        <end position="65"/>
    </location>
</feature>
<organism evidence="2 3">
    <name type="scientific">Nostoc linckia z8</name>
    <dbReference type="NCBI Taxonomy" id="1628746"/>
    <lineage>
        <taxon>Bacteria</taxon>
        <taxon>Bacillati</taxon>
        <taxon>Cyanobacteriota</taxon>
        <taxon>Cyanophyceae</taxon>
        <taxon>Nostocales</taxon>
        <taxon>Nostocaceae</taxon>
        <taxon>Nostoc</taxon>
    </lineage>
</organism>
<evidence type="ECO:0000256" key="1">
    <source>
        <dbReference type="SAM" id="Phobius"/>
    </source>
</evidence>
<comment type="caution">
    <text evidence="2">The sequence shown here is derived from an EMBL/GenBank/DDBJ whole genome shotgun (WGS) entry which is preliminary data.</text>
</comment>
<dbReference type="Pfam" id="PF20358">
    <property type="entry name" value="DUF6653"/>
    <property type="match status" value="1"/>
</dbReference>
<reference evidence="2 3" key="1">
    <citation type="submission" date="2015-02" db="EMBL/GenBank/DDBJ databases">
        <title>Nostoc linckia genome annotation.</title>
        <authorList>
            <person name="Zhou Z."/>
        </authorList>
    </citation>
    <scope>NUCLEOTIDE SEQUENCE [LARGE SCALE GENOMIC DNA]</scope>
    <source>
        <strain evidence="3">z8</strain>
    </source>
</reference>
<dbReference type="AlphaFoldDB" id="A0A9Q6ELH0"/>
<dbReference type="InterPro" id="IPR046595">
    <property type="entry name" value="DUF6653"/>
</dbReference>
<dbReference type="RefSeq" id="WP_099068225.1">
    <property type="nucleotide sequence ID" value="NZ_LAHD01000034.1"/>
</dbReference>
<sequence length="169" mass="19971">MTLEKKIAAAFSMSDDAWLRHANPWSGWTRFITVLPLLIFAAWSRVWFGWWSLIPVTIAIVWIWLNPRIFPKPQSTDHWISRGVLGERVWLNRDRIPVPHHHHHVPNILNGISAFGGILVIWGLIELNSWITLLGYTLVTLGKLWFIDRMVWLYNDMKDVNQEYQSWLY</sequence>
<proteinExistence type="predicted"/>
<accession>A0A9Q6ELH0</accession>